<name>A0A1N7G4F9_9EURY</name>
<accession>A0A1N7G4F9</accession>
<dbReference type="InterPro" id="IPR036388">
    <property type="entry name" value="WH-like_DNA-bd_sf"/>
</dbReference>
<evidence type="ECO:0000313" key="2">
    <source>
        <dbReference type="Proteomes" id="UP000185687"/>
    </source>
</evidence>
<sequence length="98" mass="11220">MNHSADGGDDGMHRDVDWLRPSDRPIVRKIADYNGDWVKAPTLALNLPYTRRHISNRCRELTDNGLLERHSDAAAYRITEKGCEFLADNLEPEDLKDD</sequence>
<dbReference type="SUPFAM" id="SSF46785">
    <property type="entry name" value="Winged helix' DNA-binding domain"/>
    <property type="match status" value="1"/>
</dbReference>
<protein>
    <recommendedName>
        <fullName evidence="3">MarR family transcriptional regulator</fullName>
    </recommendedName>
</protein>
<organism evidence="1 2">
    <name type="scientific">Natronorubrum daqingense</name>
    <dbReference type="NCBI Taxonomy" id="588898"/>
    <lineage>
        <taxon>Archaea</taxon>
        <taxon>Methanobacteriati</taxon>
        <taxon>Methanobacteriota</taxon>
        <taxon>Stenosarchaea group</taxon>
        <taxon>Halobacteria</taxon>
        <taxon>Halobacteriales</taxon>
        <taxon>Natrialbaceae</taxon>
        <taxon>Natronorubrum</taxon>
    </lineage>
</organism>
<gene>
    <name evidence="1" type="ORF">SAMN05421809_3714</name>
</gene>
<dbReference type="AlphaFoldDB" id="A0A1N7G4F9"/>
<dbReference type="EMBL" id="FTNP01000009">
    <property type="protein sequence ID" value="SIS07477.1"/>
    <property type="molecule type" value="Genomic_DNA"/>
</dbReference>
<dbReference type="Gene3D" id="1.10.10.10">
    <property type="entry name" value="Winged helix-like DNA-binding domain superfamily/Winged helix DNA-binding domain"/>
    <property type="match status" value="1"/>
</dbReference>
<evidence type="ECO:0008006" key="3">
    <source>
        <dbReference type="Google" id="ProtNLM"/>
    </source>
</evidence>
<proteinExistence type="predicted"/>
<dbReference type="InterPro" id="IPR036390">
    <property type="entry name" value="WH_DNA-bd_sf"/>
</dbReference>
<keyword evidence="2" id="KW-1185">Reference proteome</keyword>
<reference evidence="1 2" key="1">
    <citation type="submission" date="2017-01" db="EMBL/GenBank/DDBJ databases">
        <authorList>
            <person name="Mah S.A."/>
            <person name="Swanson W.J."/>
            <person name="Moy G.W."/>
            <person name="Vacquier V.D."/>
        </authorList>
    </citation>
    <scope>NUCLEOTIDE SEQUENCE [LARGE SCALE GENOMIC DNA]</scope>
    <source>
        <strain evidence="1 2">CGMCC 1.8909</strain>
    </source>
</reference>
<evidence type="ECO:0000313" key="1">
    <source>
        <dbReference type="EMBL" id="SIS07477.1"/>
    </source>
</evidence>
<dbReference type="Proteomes" id="UP000185687">
    <property type="component" value="Unassembled WGS sequence"/>
</dbReference>